<feature type="domain" description="Aldehyde oxidase/xanthine dehydrogenase a/b hammerhead" evidence="3">
    <location>
        <begin position="20"/>
        <end position="132"/>
    </location>
</feature>
<evidence type="ECO:0000313" key="5">
    <source>
        <dbReference type="Proteomes" id="UP000729701"/>
    </source>
</evidence>
<dbReference type="InterPro" id="IPR037165">
    <property type="entry name" value="AldOxase/xan_DH_Mopterin-bd_sf"/>
</dbReference>
<proteinExistence type="predicted"/>
<reference evidence="4" key="2">
    <citation type="journal article" date="2022" name="Microbiol. Resour. Announc.">
        <title>Metagenome Sequencing to Explore Phylogenomics of Terrestrial Cyanobacteria.</title>
        <authorList>
            <person name="Ward R.D."/>
            <person name="Stajich J.E."/>
            <person name="Johansen J.R."/>
            <person name="Huntemann M."/>
            <person name="Clum A."/>
            <person name="Foster B."/>
            <person name="Foster B."/>
            <person name="Roux S."/>
            <person name="Palaniappan K."/>
            <person name="Varghese N."/>
            <person name="Mukherjee S."/>
            <person name="Reddy T.B.K."/>
            <person name="Daum C."/>
            <person name="Copeland A."/>
            <person name="Chen I.A."/>
            <person name="Ivanova N.N."/>
            <person name="Kyrpides N.C."/>
            <person name="Shapiro N."/>
            <person name="Eloe-Fadrosh E.A."/>
            <person name="Pietrasiak N."/>
        </authorList>
    </citation>
    <scope>NUCLEOTIDE SEQUENCE</scope>
    <source>
        <strain evidence="4">GSE-NOS-MK-12-04C</strain>
    </source>
</reference>
<dbReference type="GO" id="GO:0016491">
    <property type="term" value="F:oxidoreductase activity"/>
    <property type="evidence" value="ECO:0007669"/>
    <property type="project" value="UniProtKB-KW"/>
</dbReference>
<dbReference type="GO" id="GO:0005506">
    <property type="term" value="F:iron ion binding"/>
    <property type="evidence" value="ECO:0007669"/>
    <property type="project" value="InterPro"/>
</dbReference>
<dbReference type="Pfam" id="PF20256">
    <property type="entry name" value="MoCoBD_2"/>
    <property type="match status" value="1"/>
</dbReference>
<dbReference type="SUPFAM" id="SSF54665">
    <property type="entry name" value="CO dehydrogenase molybdoprotein N-domain-like"/>
    <property type="match status" value="1"/>
</dbReference>
<dbReference type="SUPFAM" id="SSF56003">
    <property type="entry name" value="Molybdenum cofactor-binding domain"/>
    <property type="match status" value="1"/>
</dbReference>
<evidence type="ECO:0000256" key="2">
    <source>
        <dbReference type="ARBA" id="ARBA00023002"/>
    </source>
</evidence>
<dbReference type="Gene3D" id="3.90.1170.50">
    <property type="entry name" value="Aldehyde oxidase/xanthine dehydrogenase, a/b hammerhead"/>
    <property type="match status" value="1"/>
</dbReference>
<protein>
    <submittedName>
        <fullName evidence="4">Xanthine dehydrogenase family protein molybdopterin-binding subunit</fullName>
    </submittedName>
</protein>
<keyword evidence="2" id="KW-0560">Oxidoreductase</keyword>
<keyword evidence="1" id="KW-0500">Molybdenum</keyword>
<organism evidence="4 5">
    <name type="scientific">Cyanomargarita calcarea GSE-NOS-MK-12-04C</name>
    <dbReference type="NCBI Taxonomy" id="2839659"/>
    <lineage>
        <taxon>Bacteria</taxon>
        <taxon>Bacillati</taxon>
        <taxon>Cyanobacteriota</taxon>
        <taxon>Cyanophyceae</taxon>
        <taxon>Nostocales</taxon>
        <taxon>Cyanomargaritaceae</taxon>
        <taxon>Cyanomargarita</taxon>
    </lineage>
</organism>
<dbReference type="Pfam" id="PF02738">
    <property type="entry name" value="MoCoBD_1"/>
    <property type="match status" value="1"/>
</dbReference>
<dbReference type="PANTHER" id="PTHR11908:SF132">
    <property type="entry name" value="ALDEHYDE OXIDASE 1-RELATED"/>
    <property type="match status" value="1"/>
</dbReference>
<dbReference type="InterPro" id="IPR046867">
    <property type="entry name" value="AldOxase/xan_DH_MoCoBD2"/>
</dbReference>
<dbReference type="AlphaFoldDB" id="A0A951QT95"/>
<dbReference type="SMART" id="SM01008">
    <property type="entry name" value="Ald_Xan_dh_C"/>
    <property type="match status" value="1"/>
</dbReference>
<name>A0A951QT95_9CYAN</name>
<evidence type="ECO:0000256" key="1">
    <source>
        <dbReference type="ARBA" id="ARBA00022505"/>
    </source>
</evidence>
<dbReference type="PANTHER" id="PTHR11908">
    <property type="entry name" value="XANTHINE DEHYDROGENASE"/>
    <property type="match status" value="1"/>
</dbReference>
<gene>
    <name evidence="4" type="ORF">KME60_29660</name>
</gene>
<accession>A0A951QT95</accession>
<dbReference type="InterPro" id="IPR036856">
    <property type="entry name" value="Ald_Oxase/Xan_DH_a/b_sf"/>
</dbReference>
<dbReference type="Proteomes" id="UP000729701">
    <property type="component" value="Unassembled WGS sequence"/>
</dbReference>
<evidence type="ECO:0000313" key="4">
    <source>
        <dbReference type="EMBL" id="MBW4671478.1"/>
    </source>
</evidence>
<dbReference type="InterPro" id="IPR016208">
    <property type="entry name" value="Ald_Oxase/xanthine_DH-like"/>
</dbReference>
<sequence length="743" mass="80664">MSTEAVGKPMNRVDGRLKVTGGARYSAEFPMENLAHAVLIGSTISRGTIKSIDTSRAEKSPGVIAILTHLNAPKLKEMPGMMKGGAAAEVRIPLIDGNIYHNGQYIGVVVADTLERANLAASLVDVTYNEQPFVTEMEREKAVMPKGPVGFRPADIARGNLEQGLASSEVRVEETYTTPTENHNPIETHATTAVWEGEKLTVYDATQFTFGERKTLAIGFGIPEENVRVVCHFIGGAFGCKGNTWSHVPLAAIAARTVRRPVKLVLTRHQMFTNVGHRAETEQQIILGAKRDGRLTAIAHKGISHTCEEAIGEFVEPFTVATHMLYATANLETSQRVVKVNKGQPTFMRAPGESPGTYALESAMDELAYKLNLDPIELRLRNYAETDPDKKLPWSSKSLKECYQLGAEKFGWSRRNPQPRSMRDGRYLIGMGMATATYPVYRFPASAVTKIMQDGSVVVQSGTHEMGTGTATVMAQVIADVLGVAVERVRFELGDTNMPNAPVSGGSATVGSVGSAVAGATKAARAKVLDIARADKRSPLYNIPDTEIAFEDGQVFVKSSKEKSDSYADILKRQNLKQVEANFDVQFDEENKKYSMHSFGAQFALVRVDPDLGEVRVRKFVGAFGTGRILNMKTARSQMIGGITMGLGMALFEETVTDSKYGRIVNSNLGEYHVPVNADIPAIEAYFVEEKDPYVNAIGAKGVGEIGITGVAAAVANAVYHATGKRIRDLPITPDKLLSTTHH</sequence>
<dbReference type="InterPro" id="IPR008274">
    <property type="entry name" value="AldOxase/xan_DH_MoCoBD1"/>
</dbReference>
<evidence type="ECO:0000259" key="3">
    <source>
        <dbReference type="SMART" id="SM01008"/>
    </source>
</evidence>
<dbReference type="EMBL" id="JAHHGZ010000046">
    <property type="protein sequence ID" value="MBW4671478.1"/>
    <property type="molecule type" value="Genomic_DNA"/>
</dbReference>
<reference evidence="4" key="1">
    <citation type="submission" date="2021-05" db="EMBL/GenBank/DDBJ databases">
        <authorList>
            <person name="Pietrasiak N."/>
            <person name="Ward R."/>
            <person name="Stajich J.E."/>
            <person name="Kurbessoian T."/>
        </authorList>
    </citation>
    <scope>NUCLEOTIDE SEQUENCE</scope>
    <source>
        <strain evidence="4">GSE-NOS-MK-12-04C</strain>
    </source>
</reference>
<dbReference type="InterPro" id="IPR000674">
    <property type="entry name" value="Ald_Oxase/Xan_DH_a/b"/>
</dbReference>
<comment type="caution">
    <text evidence="4">The sequence shown here is derived from an EMBL/GenBank/DDBJ whole genome shotgun (WGS) entry which is preliminary data.</text>
</comment>
<dbReference type="Pfam" id="PF01315">
    <property type="entry name" value="Ald_Xan_dh_C"/>
    <property type="match status" value="1"/>
</dbReference>
<dbReference type="Gene3D" id="3.30.365.10">
    <property type="entry name" value="Aldehyde oxidase/xanthine dehydrogenase, molybdopterin binding domain"/>
    <property type="match status" value="4"/>
</dbReference>